<dbReference type="InterPro" id="IPR042258">
    <property type="entry name" value="DGOK_N"/>
</dbReference>
<dbReference type="InterPro" id="IPR042257">
    <property type="entry name" value="DGOK_C"/>
</dbReference>
<name>A0A2Y9TZ35_9GAMM</name>
<accession>A0A2Y9TZ35</accession>
<keyword evidence="2" id="KW-1185">Reference proteome</keyword>
<organism evidence="1 2">
    <name type="scientific">Limnobaculum parvum</name>
    <dbReference type="NCBI Taxonomy" id="2172103"/>
    <lineage>
        <taxon>Bacteria</taxon>
        <taxon>Pseudomonadati</taxon>
        <taxon>Pseudomonadota</taxon>
        <taxon>Gammaproteobacteria</taxon>
        <taxon>Enterobacterales</taxon>
        <taxon>Budviciaceae</taxon>
        <taxon>Limnobaculum</taxon>
    </lineage>
</organism>
<dbReference type="EMBL" id="CP029185">
    <property type="protein sequence ID" value="AWH88945.1"/>
    <property type="molecule type" value="Genomic_DNA"/>
</dbReference>
<dbReference type="GO" id="GO:0008671">
    <property type="term" value="F:2-dehydro-3-deoxygalactonokinase activity"/>
    <property type="evidence" value="ECO:0007669"/>
    <property type="project" value="UniProtKB-EC"/>
</dbReference>
<dbReference type="RefSeq" id="WP_108901001.1">
    <property type="nucleotide sequence ID" value="NZ_CP029185.2"/>
</dbReference>
<gene>
    <name evidence="1" type="ORF">HYN51_10505</name>
</gene>
<dbReference type="Gene3D" id="3.30.420.300">
    <property type="entry name" value="2-keto-3-deoxy-galactonokinase, substrate binding domain"/>
    <property type="match status" value="1"/>
</dbReference>
<keyword evidence="1" id="KW-0808">Transferase</keyword>
<protein>
    <submittedName>
        <fullName evidence="1">2-oxo-3-deoxygalactonate kinase</fullName>
        <ecNumber evidence="1">2.7.1.58</ecNumber>
    </submittedName>
</protein>
<dbReference type="Pfam" id="PF05035">
    <property type="entry name" value="DGOK"/>
    <property type="match status" value="1"/>
</dbReference>
<dbReference type="EC" id="2.7.1.58" evidence="1"/>
<evidence type="ECO:0000313" key="2">
    <source>
        <dbReference type="Proteomes" id="UP000244908"/>
    </source>
</evidence>
<dbReference type="KEGG" id="lpv:HYN51_10505"/>
<dbReference type="InterPro" id="IPR007729">
    <property type="entry name" value="DGOK"/>
</dbReference>
<dbReference type="GO" id="GO:0034194">
    <property type="term" value="P:D-galactonate catabolic process"/>
    <property type="evidence" value="ECO:0007669"/>
    <property type="project" value="InterPro"/>
</dbReference>
<evidence type="ECO:0000313" key="1">
    <source>
        <dbReference type="EMBL" id="AWH88945.1"/>
    </source>
</evidence>
<dbReference type="CDD" id="cd24012">
    <property type="entry name" value="ASKHA_NBD_KDGal-kinase"/>
    <property type="match status" value="1"/>
</dbReference>
<proteinExistence type="predicted"/>
<sequence>MIEQFIGVDWGSTNLRAWLFDGDLCVDSLRSEQGVTRFNGQQPEAIFHQLFDNWLAQYPDGIPVVMAGMIGSNAGWIPTPYQMCPANVSQISRHLMPVTQLAPMRALIVPGIAINHDGNCNVMRGEETQLVGAHAQKPAAYYVMPGTHCKWVQMDGDTVADFRTVMTGELHHLLINHSLVGAGIGVQRESQQAFRQGMEVGFNETHIIRRLFETRASHVLGQLDPSVVQEWLSGLLIGNEVAQMQQQYAGVNQRGVTIIGNQSLTARYREALTLAGIPHQAIDGDDAFKSGIRSLVYDLEN</sequence>
<dbReference type="AlphaFoldDB" id="A0A2Y9TZ35"/>
<dbReference type="OrthoDB" id="256574at2"/>
<reference evidence="1 2" key="1">
    <citation type="journal article" date="2019" name="Int. J. Syst. Evol. Microbiol.">
        <title>Limnobaculum parvum gen. nov., sp. nov., isolated from a freshwater lake.</title>
        <authorList>
            <person name="Baek C."/>
            <person name="Shin S.K."/>
            <person name="Yi H."/>
        </authorList>
    </citation>
    <scope>NUCLEOTIDE SEQUENCE [LARGE SCALE GENOMIC DNA]</scope>
    <source>
        <strain evidence="1 2">HYN0051</strain>
    </source>
</reference>
<dbReference type="Proteomes" id="UP000244908">
    <property type="component" value="Chromosome"/>
</dbReference>
<keyword evidence="1" id="KW-0418">Kinase</keyword>
<dbReference type="Gene3D" id="3.30.420.310">
    <property type="entry name" value="2-keto-3-deoxy-galactonokinase, C-terminal domain"/>
    <property type="match status" value="1"/>
</dbReference>